<dbReference type="EMBL" id="HF935280">
    <property type="protein sequence ID" value="CCX06114.1"/>
    <property type="molecule type" value="Genomic_DNA"/>
</dbReference>
<evidence type="ECO:0000313" key="2">
    <source>
        <dbReference type="Proteomes" id="UP000018144"/>
    </source>
</evidence>
<gene>
    <name evidence="1" type="ORF">PCON_05701</name>
</gene>
<protein>
    <submittedName>
        <fullName evidence="1">Uncharacterized protein</fullName>
    </submittedName>
</protein>
<dbReference type="AlphaFoldDB" id="U4L7K4"/>
<keyword evidence="2" id="KW-1185">Reference proteome</keyword>
<dbReference type="Proteomes" id="UP000018144">
    <property type="component" value="Unassembled WGS sequence"/>
</dbReference>
<name>U4L7K4_PYROM</name>
<sequence length="87" mass="9491">MHDGKCSQCLESTLAAGQFDLRTKEALHDVVGVVLGTPGFAIAPFQTLGQLTSPQGKNPHGRFWIENSGRTITKKKAPELHHRRATV</sequence>
<evidence type="ECO:0000313" key="1">
    <source>
        <dbReference type="EMBL" id="CCX06114.1"/>
    </source>
</evidence>
<reference evidence="1 2" key="1">
    <citation type="journal article" date="2013" name="PLoS Genet.">
        <title>The genome and development-dependent transcriptomes of Pyronema confluens: a window into fungal evolution.</title>
        <authorList>
            <person name="Traeger S."/>
            <person name="Altegoer F."/>
            <person name="Freitag M."/>
            <person name="Gabaldon T."/>
            <person name="Kempken F."/>
            <person name="Kumar A."/>
            <person name="Marcet-Houben M."/>
            <person name="Poggeler S."/>
            <person name="Stajich J.E."/>
            <person name="Nowrousian M."/>
        </authorList>
    </citation>
    <scope>NUCLEOTIDE SEQUENCE [LARGE SCALE GENOMIC DNA]</scope>
    <source>
        <strain evidence="2">CBS 100304</strain>
        <tissue evidence="1">Vegetative mycelium</tissue>
    </source>
</reference>
<proteinExistence type="predicted"/>
<accession>U4L7K4</accession>
<organism evidence="1 2">
    <name type="scientific">Pyronema omphalodes (strain CBS 100304)</name>
    <name type="common">Pyronema confluens</name>
    <dbReference type="NCBI Taxonomy" id="1076935"/>
    <lineage>
        <taxon>Eukaryota</taxon>
        <taxon>Fungi</taxon>
        <taxon>Dikarya</taxon>
        <taxon>Ascomycota</taxon>
        <taxon>Pezizomycotina</taxon>
        <taxon>Pezizomycetes</taxon>
        <taxon>Pezizales</taxon>
        <taxon>Pyronemataceae</taxon>
        <taxon>Pyronema</taxon>
    </lineage>
</organism>